<dbReference type="RefSeq" id="XP_009855839.1">
    <property type="nucleotide sequence ID" value="XM_009857537.1"/>
</dbReference>
<name>F8N0V9_NEUT8</name>
<dbReference type="GO" id="GO:0016592">
    <property type="term" value="C:mediator complex"/>
    <property type="evidence" value="ECO:0007669"/>
    <property type="project" value="InterPro"/>
</dbReference>
<gene>
    <name evidence="15" type="ORF">NEUTE1DRAFT_149782</name>
</gene>
<dbReference type="InterPro" id="IPR057344">
    <property type="entry name" value="ARM_SRB8"/>
</dbReference>
<feature type="compositionally biased region" description="Low complexity" evidence="12">
    <location>
        <begin position="284"/>
        <end position="320"/>
    </location>
</feature>
<dbReference type="GO" id="GO:0003712">
    <property type="term" value="F:transcription coregulator activity"/>
    <property type="evidence" value="ECO:0007669"/>
    <property type="project" value="InterPro"/>
</dbReference>
<feature type="compositionally biased region" description="Gly residues" evidence="12">
    <location>
        <begin position="1873"/>
        <end position="1889"/>
    </location>
</feature>
<dbReference type="Pfam" id="PF09497">
    <property type="entry name" value="Med12"/>
    <property type="match status" value="1"/>
</dbReference>
<keyword evidence="5" id="KW-0678">Repressor</keyword>
<evidence type="ECO:0000256" key="11">
    <source>
        <dbReference type="ARBA" id="ARBA00032010"/>
    </source>
</evidence>
<dbReference type="SMART" id="SM01281">
    <property type="entry name" value="Med12"/>
    <property type="match status" value="1"/>
</dbReference>
<evidence type="ECO:0000256" key="8">
    <source>
        <dbReference type="ARBA" id="ARBA00023163"/>
    </source>
</evidence>
<evidence type="ECO:0000256" key="12">
    <source>
        <dbReference type="SAM" id="MobiDB-lite"/>
    </source>
</evidence>
<keyword evidence="8" id="KW-0804">Transcription</keyword>
<evidence type="ECO:0000256" key="4">
    <source>
        <dbReference type="ARBA" id="ARBA00019622"/>
    </source>
</evidence>
<dbReference type="PANTHER" id="PTHR46567">
    <property type="entry name" value="MEDIATOR OF RNA POLYMERASE II TRANSCRIPTION SUBUNIT 12"/>
    <property type="match status" value="1"/>
</dbReference>
<evidence type="ECO:0000313" key="16">
    <source>
        <dbReference type="Proteomes" id="UP000008065"/>
    </source>
</evidence>
<evidence type="ECO:0000313" key="15">
    <source>
        <dbReference type="EMBL" id="EGO52196.1"/>
    </source>
</evidence>
<dbReference type="KEGG" id="nte:NEUTE1DRAFT149782"/>
<feature type="region of interest" description="Disordered" evidence="12">
    <location>
        <begin position="217"/>
        <end position="420"/>
    </location>
</feature>
<comment type="similarity">
    <text evidence="2">Belongs to the Mediator complex subunit 12 family.</text>
</comment>
<comment type="subunit">
    <text evidence="3">Component of the SRB8-11 complex, which itself associates with the Mediator complex.</text>
</comment>
<keyword evidence="13" id="KW-0732">Signal</keyword>
<feature type="compositionally biased region" description="Basic and acidic residues" evidence="12">
    <location>
        <begin position="474"/>
        <end position="483"/>
    </location>
</feature>
<comment type="subcellular location">
    <subcellularLocation>
        <location evidence="1">Nucleus</location>
    </subcellularLocation>
</comment>
<feature type="chain" id="PRO_5003380767" description="Mediator of RNA polymerase II transcription subunit 12" evidence="13">
    <location>
        <begin position="21"/>
        <end position="2039"/>
    </location>
</feature>
<reference evidence="16" key="1">
    <citation type="journal article" date="2011" name="Genetics">
        <title>Massive changes in genome architecture accompany the transition to self-fertility in the filamentous fungus Neurospora tetrasperma.</title>
        <authorList>
            <person name="Ellison C.E."/>
            <person name="Stajich J.E."/>
            <person name="Jacobson D.J."/>
            <person name="Natvig D.O."/>
            <person name="Lapidus A."/>
            <person name="Foster B."/>
            <person name="Aerts A."/>
            <person name="Riley R."/>
            <person name="Lindquist E.A."/>
            <person name="Grigoriev I.V."/>
            <person name="Taylor J.W."/>
        </authorList>
    </citation>
    <scope>NUCLEOTIDE SEQUENCE [LARGE SCALE GENOMIC DNA]</scope>
    <source>
        <strain evidence="16">FGSC 2508 / P0657</strain>
    </source>
</reference>
<dbReference type="OrthoDB" id="20828at2759"/>
<evidence type="ECO:0000256" key="2">
    <source>
        <dbReference type="ARBA" id="ARBA00010289"/>
    </source>
</evidence>
<feature type="compositionally biased region" description="Low complexity" evidence="12">
    <location>
        <begin position="525"/>
        <end position="542"/>
    </location>
</feature>
<evidence type="ECO:0000256" key="9">
    <source>
        <dbReference type="ARBA" id="ARBA00023242"/>
    </source>
</evidence>
<feature type="compositionally biased region" description="Basic and acidic residues" evidence="12">
    <location>
        <begin position="396"/>
        <end position="405"/>
    </location>
</feature>
<keyword evidence="7" id="KW-0010">Activator</keyword>
<accession>F8N0V9</accession>
<dbReference type="GO" id="GO:0006357">
    <property type="term" value="P:regulation of transcription by RNA polymerase II"/>
    <property type="evidence" value="ECO:0007669"/>
    <property type="project" value="InterPro"/>
</dbReference>
<dbReference type="HOGENOM" id="CLU_002034_0_0_1"/>
<keyword evidence="16" id="KW-1185">Reference proteome</keyword>
<feature type="compositionally biased region" description="Polar residues" evidence="12">
    <location>
        <begin position="217"/>
        <end position="230"/>
    </location>
</feature>
<evidence type="ECO:0000256" key="3">
    <source>
        <dbReference type="ARBA" id="ARBA00011629"/>
    </source>
</evidence>
<feature type="signal peptide" evidence="13">
    <location>
        <begin position="1"/>
        <end position="20"/>
    </location>
</feature>
<proteinExistence type="inferred from homology"/>
<keyword evidence="6" id="KW-0805">Transcription regulation</keyword>
<sequence>MQLSIISLSLLLSRGRLSSAAPIAEECHSPHMLCFDAVNPYGVMYSGSCHDQLATIATITYSDTPPPVIPTITQIVAITKGTNFGTKDNCSTRTVCLDYVDSCGQTAYDGGVPDCKPVAYNFGSRLSSEAYYCHRNHARGVKTVEAVEALEAAVATVWQESRREGKGGERICKKRREVELRTGLGANLQFQIPDSIQTPDRLLRLCTSQTTSFLKSVLNPSSTETTSTRLQLDPDRDRFPYPPSPPTDDLRNGASAPPPAMTSRPPLGVQQRQPQQRKLSGPVLSQQRSLSQSQAQAQAQQQQQQHLHTQQQQQQQQQQQYDASSYLPPPPAAPTRNNNHNNFTNQNNTLNNAFPPELAQQDPTSIVSPADPSGSSPALSVGVGRYGTQRRGGSRLRLELSHNDPSDTFSSPTVIESPGLVEPHTQYGSLTQLMMPLADGPDLGDMSPHHRVSIPPQHLDADVPIPFPQRRPKAVPDHSRREQPPPPPNPARKDTRPKPYTIELPAAAPRYRIRARSDGQGGQGRSSALATASSSSTTGSSATANYGCADFFPWSGTAGNHPEDQFNDTAIRVGYSEKQFVTPETQSAKTVLFHGLKQRSGLNALSIFFAGVLWHRRNAGQVTAPSTFKPPPRVTLTDTKKEVWLKDLANSAIPLRKLSRSIPHGVRNKVLLDQCLNKNVPIDRAVWLAKCVGTNELRTFRRLGKGNNASVLEGERKWLKDWTLVIENFIERVFFSFGEQNWKAKVNYAIQLAAHLYAEGLMDREHYLDWTVSSLESSHHSQLPMWIIIAQIYWKDLLRLRKYGRRLATALISHYHVIHAHEDRDIYVPLLSKLSRLLGTLMVATPENFVSPSVWVKYRDALKTCLPQGDEARHRSFAGINYRNEQLVASANRSQPAARIILVRNLDQVILEKPMPDEFPAQCWTVSKDKAALVRALLEWCTTPYRPGLAKVYVAHRILMHWSTLRLDVTSAVLGFMEGEALEEMECKDALYHLVSELVRSGIFLVSQYIQWLITRGGLTDPQLVMPDGPPFSRLLAELPSHILGSSQKRSRDALLRRAGFRIADDAQDADMAIRHLRHALGLPAGVTDAMSMGRPFPIKKIARRIEDASRARKAEIASWLRNTVFGGELEHSSLNAFGQHDLSTRLFNSIRTVFEAAQEFSVFADVLRMLTKCSNPEVLASIADTITRYTFVFAALSCLKNLFSILHSRLREVQEQGIGARPLLASLAYLASRVPGMDEVATQLKSDLAVSDRHNPVDACSPVSDNMVSRLSDHDGDLHEEVEKLLANGTSLDRNTMDRLFSAVIQRLQAYWAKGDEQQRVYGILLKRLRMFNPQHFDELMTRWLLHVRGLDTRATILHLYPLLVSIGCLEMPAILATASESPNAPGAGNSRHPQSAVATSQIVQTTFRTRYMQEVLQLFMAPVSSESLLTPEERYRFGILQEQAKKESPRELLCLIQLALAEYTCARAQNDLEELPLDKEANQDRLLGLLKLLVLKDPVGVAKALQIRGPDAQVDGWIDRMTTKLLVTAAGEGTRVTFEQVLNLTNEFTLPFCHVKLLLSLSSNDQQQNAADAGERVPSNVELFMNAMEKSMDAQRVSWIGMLPSLSPDLTHHLKNQAQARFLNLLPSARNPPSMTLDRSMLQMRLQKAENFLAIMDTIIRGSGPMGFRQHQLVPVMVERFTDILELLQTLTPFPSQAGGLGGWGGQGASAAAAGGDSHIDLKSDILNHWLPLFLNFLTLHAQTFDTSKPGNEVRGRALMVCAGLIRELDLIHGPDFDTRQLGGRIFDLACVLVDNLAEDARLQCIQALKSPSDVKLRYIFSYQDNPHANLMLCHKERPTAMAMGTATGTGSPAPGTTPTHTPGVTPGPQNAGGAGSAVSGAGGSSNGGSYFSLPGHTQQAQAQGWHAAQQQQQQQQQQSQQQQQQYQLQQQQQQQQGGTGPIPSPAISINTNLTHLNLGNNSNPPTPSPMNPTRPAMMMVANPWGGYSWVPTMGGPQERLTPFNFRQWEMLSEPTSQVGENDTAVNLMLFESRKVQ</sequence>
<evidence type="ECO:0000259" key="14">
    <source>
        <dbReference type="SMART" id="SM01281"/>
    </source>
</evidence>
<evidence type="ECO:0000256" key="13">
    <source>
        <dbReference type="SAM" id="SignalP"/>
    </source>
</evidence>
<feature type="compositionally biased region" description="Low complexity" evidence="12">
    <location>
        <begin position="334"/>
        <end position="356"/>
    </location>
</feature>
<evidence type="ECO:0000256" key="6">
    <source>
        <dbReference type="ARBA" id="ARBA00023015"/>
    </source>
</evidence>
<dbReference type="Pfam" id="PF25326">
    <property type="entry name" value="ARM_SRB8"/>
    <property type="match status" value="1"/>
</dbReference>
<organism evidence="15 16">
    <name type="scientific">Neurospora tetrasperma (strain FGSC 2508 / ATCC MYA-4615 / P0657)</name>
    <dbReference type="NCBI Taxonomy" id="510951"/>
    <lineage>
        <taxon>Eukaryota</taxon>
        <taxon>Fungi</taxon>
        <taxon>Dikarya</taxon>
        <taxon>Ascomycota</taxon>
        <taxon>Pezizomycotina</taxon>
        <taxon>Sordariomycetes</taxon>
        <taxon>Sordariomycetidae</taxon>
        <taxon>Sordariales</taxon>
        <taxon>Sordariaceae</taxon>
        <taxon>Neurospora</taxon>
    </lineage>
</organism>
<dbReference type="EMBL" id="GL891382">
    <property type="protein sequence ID" value="EGO52196.1"/>
    <property type="molecule type" value="Genomic_DNA"/>
</dbReference>
<dbReference type="GeneID" id="20827163"/>
<dbReference type="PANTHER" id="PTHR46567:SF1">
    <property type="entry name" value="MEDIATOR OF RNA POLYMERASE II TRANSCRIPTION SUBUNIT 12"/>
    <property type="match status" value="1"/>
</dbReference>
<evidence type="ECO:0000256" key="5">
    <source>
        <dbReference type="ARBA" id="ARBA00022491"/>
    </source>
</evidence>
<feature type="region of interest" description="Disordered" evidence="12">
    <location>
        <begin position="449"/>
        <end position="542"/>
    </location>
</feature>
<dbReference type="Proteomes" id="UP000008065">
    <property type="component" value="Unassembled WGS sequence"/>
</dbReference>
<feature type="domain" description="Mediator complex subunit Med12" evidence="14">
    <location>
        <begin position="627"/>
        <end position="690"/>
    </location>
</feature>
<evidence type="ECO:0000256" key="1">
    <source>
        <dbReference type="ARBA" id="ARBA00004123"/>
    </source>
</evidence>
<feature type="compositionally biased region" description="Polar residues" evidence="12">
    <location>
        <begin position="361"/>
        <end position="378"/>
    </location>
</feature>
<feature type="region of interest" description="Disordered" evidence="12">
    <location>
        <begin position="1845"/>
        <end position="1909"/>
    </location>
</feature>
<evidence type="ECO:0000256" key="7">
    <source>
        <dbReference type="ARBA" id="ARBA00023159"/>
    </source>
</evidence>
<protein>
    <recommendedName>
        <fullName evidence="4">Mediator of RNA polymerase II transcription subunit 12</fullName>
    </recommendedName>
    <alternativeName>
        <fullName evidence="11">Mediator complex subunit 12</fullName>
    </alternativeName>
</protein>
<feature type="compositionally biased region" description="Low complexity" evidence="12">
    <location>
        <begin position="1845"/>
        <end position="1871"/>
    </location>
</feature>
<keyword evidence="9" id="KW-0539">Nucleus</keyword>
<evidence type="ECO:0000256" key="10">
    <source>
        <dbReference type="ARBA" id="ARBA00025661"/>
    </source>
</evidence>
<dbReference type="VEuPathDB" id="FungiDB:NEUTE1DRAFT_149782"/>
<dbReference type="InterPro" id="IPR019035">
    <property type="entry name" value="Mediator_Med12"/>
</dbReference>
<comment type="function">
    <text evidence="10">Component of the SRB8-11 complex. The SRB8-11 complex is a regulatory module of the Mediator complex which is itself involved in regulation of basal and activated RNA polymerase II-dependent transcription. The SRB8-11 complex may be involved in the transcriptional repression of a subset of genes regulated by Mediator. It may inhibit the association of the Mediator complex with RNA polymerase II to form the holoenzyme complex.</text>
</comment>